<dbReference type="AlphaFoldDB" id="A0A9W7BRS8"/>
<dbReference type="InterPro" id="IPR039748">
    <property type="entry name" value="RPC3"/>
</dbReference>
<comment type="subunit">
    <text evidence="1">Component of the RNA polymerase III (Pol III) complex consisting of 17 subunits.</text>
</comment>
<keyword evidence="1" id="KW-0240">DNA-directed RNA polymerase</keyword>
<comment type="similarity">
    <text evidence="1">Belongs to the eukaryotic RPC3/POLR3C RNA polymerase subunit family.</text>
</comment>
<accession>A0A9W7BRS8</accession>
<feature type="region of interest" description="Disordered" evidence="2">
    <location>
        <begin position="1"/>
        <end position="128"/>
    </location>
</feature>
<dbReference type="Proteomes" id="UP001162640">
    <property type="component" value="Unassembled WGS sequence"/>
</dbReference>
<dbReference type="InterPro" id="IPR036388">
    <property type="entry name" value="WH-like_DNA-bd_sf"/>
</dbReference>
<keyword evidence="1" id="KW-0804">Transcription</keyword>
<comment type="caution">
    <text evidence="3">The sequence shown here is derived from an EMBL/GenBank/DDBJ whole genome shotgun (WGS) entry which is preliminary data.</text>
</comment>
<dbReference type="GO" id="GO:0003697">
    <property type="term" value="F:single-stranded DNA binding"/>
    <property type="evidence" value="ECO:0007669"/>
    <property type="project" value="UniProtKB-UniRule"/>
</dbReference>
<evidence type="ECO:0000313" key="4">
    <source>
        <dbReference type="Proteomes" id="UP001162640"/>
    </source>
</evidence>
<evidence type="ECO:0000256" key="1">
    <source>
        <dbReference type="RuleBase" id="RU367076"/>
    </source>
</evidence>
<feature type="compositionally biased region" description="Low complexity" evidence="2">
    <location>
        <begin position="65"/>
        <end position="85"/>
    </location>
</feature>
<sequence>MVKTEPQPRRSRRNSSAGSSKDLLATKKESKSDNSGNGSSAAAATSSANSTIATITKGTKRTRSDSSASNKSNRSNNNATKRSSNGTSNGVKKERKDSSCENDGDASNGDWGREQQQSGSSGSEAINEKPDEVMKEMEVDSKAGIGNAQGENFMTEHILLRPNPNLNLQHHHLLLLLHFPTPTPPSTSTTSTTAKTHTTSPLSSHLHSSHLTLSSTLILDHFGPTVQTVFDCLALKGDLGFEDLRAVLRKVCGKVENGDRRRVVEEVMRKMPEFFLQSQAAADSEIHGYVVSKTSIKAALLVLINHGIVETTQLTPPTPNCPTACFTYGISLTRASRLSRYDRYVTHVRNSIGNTESLVLRQVLCRGMMRTEDCVSEVAEVLLEEKEKEEKESLGGEERRKEVKKFRKEVVRVIVELRGMHLLKEAPTTGERSGGGGSDMACVEKDEKEVVEIVGRGEVEEGSVWMVDVELVDDRLKGEKVRTSVARMCSHA</sequence>
<dbReference type="GO" id="GO:0005666">
    <property type="term" value="C:RNA polymerase III complex"/>
    <property type="evidence" value="ECO:0007669"/>
    <property type="project" value="UniProtKB-UniRule"/>
</dbReference>
<dbReference type="PANTHER" id="PTHR12949:SF0">
    <property type="entry name" value="DNA-DIRECTED RNA POLYMERASE III SUBUNIT RPC3"/>
    <property type="match status" value="1"/>
</dbReference>
<dbReference type="EMBL" id="BLQM01000466">
    <property type="protein sequence ID" value="GMH91180.1"/>
    <property type="molecule type" value="Genomic_DNA"/>
</dbReference>
<dbReference type="PANTHER" id="PTHR12949">
    <property type="entry name" value="RNA POLYMERASE III DNA DIRECTED -RELATED"/>
    <property type="match status" value="1"/>
</dbReference>
<comment type="subcellular location">
    <subcellularLocation>
        <location evidence="1">Nucleus</location>
    </subcellularLocation>
</comment>
<keyword evidence="1" id="KW-0539">Nucleus</keyword>
<protein>
    <recommendedName>
        <fullName evidence="1">DNA-directed RNA polymerase III subunit RPC3</fullName>
        <shortName evidence="1">RNA polymerase III subunit C3</shortName>
    </recommendedName>
</protein>
<dbReference type="Gene3D" id="1.10.10.10">
    <property type="entry name" value="Winged helix-like DNA-binding domain superfamily/Winged helix DNA-binding domain"/>
    <property type="match status" value="2"/>
</dbReference>
<evidence type="ECO:0000313" key="3">
    <source>
        <dbReference type="EMBL" id="GMH91180.1"/>
    </source>
</evidence>
<name>A0A9W7BRS8_9STRA</name>
<comment type="function">
    <text evidence="1">DNA-dependent RNA polymerase catalyzes the transcription of DNA into RNA using the four ribonucleoside triphosphates as substrates. Specific core component of RNA polymerase III which synthesizes small RNAs, such as 5S rRNA and tRNAs.</text>
</comment>
<feature type="compositionally biased region" description="Low complexity" evidence="2">
    <location>
        <begin position="35"/>
        <end position="56"/>
    </location>
</feature>
<reference evidence="4" key="1">
    <citation type="journal article" date="2023" name="Commun. Biol.">
        <title>Genome analysis of Parmales, the sister group of diatoms, reveals the evolutionary specialization of diatoms from phago-mixotrophs to photoautotrophs.</title>
        <authorList>
            <person name="Ban H."/>
            <person name="Sato S."/>
            <person name="Yoshikawa S."/>
            <person name="Yamada K."/>
            <person name="Nakamura Y."/>
            <person name="Ichinomiya M."/>
            <person name="Sato N."/>
            <person name="Blanc-Mathieu R."/>
            <person name="Endo H."/>
            <person name="Kuwata A."/>
            <person name="Ogata H."/>
        </authorList>
    </citation>
    <scope>NUCLEOTIDE SEQUENCE [LARGE SCALE GENOMIC DNA]</scope>
</reference>
<organism evidence="3 4">
    <name type="scientific">Triparma laevis f. inornata</name>
    <dbReference type="NCBI Taxonomy" id="1714386"/>
    <lineage>
        <taxon>Eukaryota</taxon>
        <taxon>Sar</taxon>
        <taxon>Stramenopiles</taxon>
        <taxon>Ochrophyta</taxon>
        <taxon>Bolidophyceae</taxon>
        <taxon>Parmales</taxon>
        <taxon>Triparmaceae</taxon>
        <taxon>Triparma</taxon>
    </lineage>
</organism>
<gene>
    <name evidence="3" type="ORF">TL16_g11981</name>
</gene>
<evidence type="ECO:0000256" key="2">
    <source>
        <dbReference type="SAM" id="MobiDB-lite"/>
    </source>
</evidence>
<proteinExistence type="inferred from homology"/>
<feature type="region of interest" description="Disordered" evidence="2">
    <location>
        <begin position="183"/>
        <end position="206"/>
    </location>
</feature>